<dbReference type="Proteomes" id="UP000005463">
    <property type="component" value="Unassembled WGS sequence"/>
</dbReference>
<organism evidence="1 2">
    <name type="scientific">Burkholderia ambifaria IOP40-10</name>
    <dbReference type="NCBI Taxonomy" id="396596"/>
    <lineage>
        <taxon>Bacteria</taxon>
        <taxon>Pseudomonadati</taxon>
        <taxon>Pseudomonadota</taxon>
        <taxon>Betaproteobacteria</taxon>
        <taxon>Burkholderiales</taxon>
        <taxon>Burkholderiaceae</taxon>
        <taxon>Burkholderia</taxon>
        <taxon>Burkholderia cepacia complex</taxon>
    </lineage>
</organism>
<dbReference type="AlphaFoldDB" id="B1FLB3"/>
<dbReference type="EMBL" id="ABLC01000166">
    <property type="protein sequence ID" value="EDT01643.1"/>
    <property type="molecule type" value="Genomic_DNA"/>
</dbReference>
<reference evidence="1 2" key="1">
    <citation type="submission" date="2008-03" db="EMBL/GenBank/DDBJ databases">
        <title>Sequencing of the draft genome and assembly of Burkholderia ambifaria IOP40-10.</title>
        <authorList>
            <consortium name="US DOE Joint Genome Institute (JGI-PGF)"/>
            <person name="Copeland A."/>
            <person name="Lucas S."/>
            <person name="Lapidus A."/>
            <person name="Glavina del Rio T."/>
            <person name="Dalin E."/>
            <person name="Tice H."/>
            <person name="Bruce D."/>
            <person name="Goodwin L."/>
            <person name="Pitluck S."/>
            <person name="Larimer F."/>
            <person name="Land M.L."/>
            <person name="Hauser L."/>
            <person name="Tiedje J."/>
            <person name="Richardson P."/>
        </authorList>
    </citation>
    <scope>NUCLEOTIDE SEQUENCE [LARGE SCALE GENOMIC DNA]</scope>
    <source>
        <strain evidence="1 2">IOP40-10</strain>
    </source>
</reference>
<sequence length="35" mass="3733">MAEPGIRRLAGLCPDHAQYAASEMGETGPWESTSI</sequence>
<dbReference type="PATRIC" id="fig|396596.7.peg.2578"/>
<gene>
    <name evidence="1" type="ORF">BamIOP4010DRAFT_4824</name>
</gene>
<name>B1FLB3_9BURK</name>
<accession>B1FLB3</accession>
<protein>
    <submittedName>
        <fullName evidence="1">Uncharacterized protein</fullName>
    </submittedName>
</protein>
<evidence type="ECO:0000313" key="1">
    <source>
        <dbReference type="EMBL" id="EDT01643.1"/>
    </source>
</evidence>
<comment type="caution">
    <text evidence="1">The sequence shown here is derived from an EMBL/GenBank/DDBJ whole genome shotgun (WGS) entry which is preliminary data.</text>
</comment>
<proteinExistence type="predicted"/>
<evidence type="ECO:0000313" key="2">
    <source>
        <dbReference type="Proteomes" id="UP000005463"/>
    </source>
</evidence>